<dbReference type="Gene3D" id="2.60.120.260">
    <property type="entry name" value="Galactose-binding domain-like"/>
    <property type="match status" value="1"/>
</dbReference>
<dbReference type="Proteomes" id="UP000292372">
    <property type="component" value="Unassembled WGS sequence"/>
</dbReference>
<protein>
    <submittedName>
        <fullName evidence="4">T9SS type A sorting domain-containing protein</fullName>
    </submittedName>
</protein>
<evidence type="ECO:0000259" key="3">
    <source>
        <dbReference type="Pfam" id="PF18962"/>
    </source>
</evidence>
<dbReference type="Pfam" id="PF16403">
    <property type="entry name" value="Bact_surface_Ig-like"/>
    <property type="match status" value="1"/>
</dbReference>
<dbReference type="RefSeq" id="WP_130937867.1">
    <property type="nucleotide sequence ID" value="NZ_SIRS01000005.1"/>
</dbReference>
<evidence type="ECO:0000313" key="4">
    <source>
        <dbReference type="EMBL" id="TBN14747.1"/>
    </source>
</evidence>
<keyword evidence="1" id="KW-0732">Signal</keyword>
<feature type="domain" description="Secretion system C-terminal sorting" evidence="3">
    <location>
        <begin position="228"/>
        <end position="295"/>
    </location>
</feature>
<sequence>NIVIAGDVVDTSIAGTYVVTYNVSDAAGNAATLVSRTVNVNSVPTDVVIHQGFFETGLDGWIDGGSDCARRSDSRSYEGNFSIRIRDNSGTASSMTYSNVDLTSFAEVQVDFYFYVFSFENTEDFWLRFFDGSSWITVETWARTIEINNNTFYNATVVIPASVYNFASNSGFRFQCDASGNADQIFIDQVTITGFGSATGSGNSLVNLGGTTKTEINKQVEEEEEFIVYPNPVRGNFINVSVPGTSNFDYKIMNMIGQIVAEGKSTGKVNVDRIESGVYMLQVFDGDELLTKRFIKE</sequence>
<comment type="caution">
    <text evidence="4">The sequence shown here is derived from an EMBL/GenBank/DDBJ whole genome shotgun (WGS) entry which is preliminary data.</text>
</comment>
<dbReference type="Pfam" id="PF18962">
    <property type="entry name" value="Por_Secre_tail"/>
    <property type="match status" value="1"/>
</dbReference>
<evidence type="ECO:0000313" key="5">
    <source>
        <dbReference type="Proteomes" id="UP000292372"/>
    </source>
</evidence>
<reference evidence="4 5" key="1">
    <citation type="journal article" date="2015" name="Int. J. Syst. Evol. Microbiol.">
        <title>Hyunsoonleella pacifica sp. nov., isolated from seawater of South Pacific Gyre.</title>
        <authorList>
            <person name="Gao X."/>
            <person name="Zhang Z."/>
            <person name="Dai X."/>
            <person name="Zhang X.H."/>
        </authorList>
    </citation>
    <scope>NUCLEOTIDE SEQUENCE [LARGE SCALE GENOMIC DNA]</scope>
    <source>
        <strain evidence="4 5">SW033</strain>
    </source>
</reference>
<dbReference type="NCBIfam" id="TIGR04183">
    <property type="entry name" value="Por_Secre_tail"/>
    <property type="match status" value="1"/>
</dbReference>
<name>A0A4Q9FMY1_9FLAO</name>
<keyword evidence="5" id="KW-1185">Reference proteome</keyword>
<accession>A0A4Q9FMY1</accession>
<organism evidence="4 5">
    <name type="scientific">Hyunsoonleella pacifica</name>
    <dbReference type="NCBI Taxonomy" id="1080224"/>
    <lineage>
        <taxon>Bacteria</taxon>
        <taxon>Pseudomonadati</taxon>
        <taxon>Bacteroidota</taxon>
        <taxon>Flavobacteriia</taxon>
        <taxon>Flavobacteriales</taxon>
        <taxon>Flavobacteriaceae</taxon>
    </lineage>
</organism>
<dbReference type="OrthoDB" id="5500612at2"/>
<feature type="domain" description="Pesticidal crystal protein Cry22Aa Ig-like" evidence="2">
    <location>
        <begin position="3"/>
        <end position="40"/>
    </location>
</feature>
<proteinExistence type="predicted"/>
<dbReference type="EMBL" id="SIRS01000005">
    <property type="protein sequence ID" value="TBN14747.1"/>
    <property type="molecule type" value="Genomic_DNA"/>
</dbReference>
<gene>
    <name evidence="4" type="ORF">EYD46_14380</name>
</gene>
<dbReference type="InterPro" id="IPR026444">
    <property type="entry name" value="Secre_tail"/>
</dbReference>
<dbReference type="InterPro" id="IPR013783">
    <property type="entry name" value="Ig-like_fold"/>
</dbReference>
<dbReference type="Gene3D" id="2.60.40.10">
    <property type="entry name" value="Immunoglobulins"/>
    <property type="match status" value="1"/>
</dbReference>
<dbReference type="InterPro" id="IPR032179">
    <property type="entry name" value="Cry22Aa_Ig-like"/>
</dbReference>
<feature type="non-terminal residue" evidence="4">
    <location>
        <position position="1"/>
    </location>
</feature>
<evidence type="ECO:0000256" key="1">
    <source>
        <dbReference type="ARBA" id="ARBA00022729"/>
    </source>
</evidence>
<evidence type="ECO:0000259" key="2">
    <source>
        <dbReference type="Pfam" id="PF16403"/>
    </source>
</evidence>
<dbReference type="AlphaFoldDB" id="A0A4Q9FMY1"/>